<dbReference type="Gramene" id="Solyc06g036190.1.1">
    <property type="protein sequence ID" value="Solyc06g036190.1.1.1"/>
    <property type="gene ID" value="Solyc06g036190.1"/>
</dbReference>
<dbReference type="GO" id="GO:0005524">
    <property type="term" value="F:ATP binding"/>
    <property type="evidence" value="ECO:0007669"/>
    <property type="project" value="InterPro"/>
</dbReference>
<dbReference type="SUPFAM" id="SSF56112">
    <property type="entry name" value="Protein kinase-like (PK-like)"/>
    <property type="match status" value="1"/>
</dbReference>
<reference evidence="2" key="1">
    <citation type="journal article" date="2012" name="Nature">
        <title>The tomato genome sequence provides insights into fleshy fruit evolution.</title>
        <authorList>
            <consortium name="Tomato Genome Consortium"/>
        </authorList>
    </citation>
    <scope>NUCLEOTIDE SEQUENCE [LARGE SCALE GENOMIC DNA]</scope>
    <source>
        <strain evidence="2">cv. Heinz 1706</strain>
    </source>
</reference>
<dbReference type="Gene3D" id="1.10.510.10">
    <property type="entry name" value="Transferase(Phosphotransferase) domain 1"/>
    <property type="match status" value="1"/>
</dbReference>
<name>A0A3Q7GU51_SOLLC</name>
<feature type="domain" description="Protein kinase" evidence="1">
    <location>
        <begin position="1"/>
        <end position="66"/>
    </location>
</feature>
<dbReference type="AlphaFoldDB" id="A0A3Q7GU51"/>
<dbReference type="InterPro" id="IPR052751">
    <property type="entry name" value="Plant_MAPKKK"/>
</dbReference>
<evidence type="ECO:0000259" key="1">
    <source>
        <dbReference type="PROSITE" id="PS50011"/>
    </source>
</evidence>
<keyword evidence="3" id="KW-1185">Reference proteome</keyword>
<dbReference type="Proteomes" id="UP000004994">
    <property type="component" value="Chromosome 6"/>
</dbReference>
<dbReference type="PANTHER" id="PTHR48011:SF31">
    <property type="entry name" value="MITOGEN-ACTIVATED PROTEIN KINASE KINASE KINASE 2-LIKE"/>
    <property type="match status" value="1"/>
</dbReference>
<dbReference type="InterPro" id="IPR011009">
    <property type="entry name" value="Kinase-like_dom_sf"/>
</dbReference>
<dbReference type="STRING" id="4081.A0A3Q7GU51"/>
<protein>
    <recommendedName>
        <fullName evidence="1">Protein kinase domain-containing protein</fullName>
    </recommendedName>
</protein>
<dbReference type="GO" id="GO:0004672">
    <property type="term" value="F:protein kinase activity"/>
    <property type="evidence" value="ECO:0007669"/>
    <property type="project" value="InterPro"/>
</dbReference>
<sequence>MYMAPESVLDDEYGAPADIWAFGCTVFEMIITGKKVWDCTGINDPLHAITGLARRQVVQTGKRFSK</sequence>
<proteinExistence type="predicted"/>
<dbReference type="InterPro" id="IPR000719">
    <property type="entry name" value="Prot_kinase_dom"/>
</dbReference>
<evidence type="ECO:0000313" key="2">
    <source>
        <dbReference type="EnsemblPlants" id="Solyc06g036190.1.1.1"/>
    </source>
</evidence>
<accession>A0A3Q7GU51</accession>
<dbReference type="InParanoid" id="A0A3Q7GU51"/>
<dbReference type="Pfam" id="PF00069">
    <property type="entry name" value="Pkinase"/>
    <property type="match status" value="1"/>
</dbReference>
<dbReference type="PaxDb" id="4081-Solyc06g036190.1.1"/>
<dbReference type="PROSITE" id="PS50011">
    <property type="entry name" value="PROTEIN_KINASE_DOM"/>
    <property type="match status" value="1"/>
</dbReference>
<evidence type="ECO:0000313" key="3">
    <source>
        <dbReference type="Proteomes" id="UP000004994"/>
    </source>
</evidence>
<dbReference type="PANTHER" id="PTHR48011">
    <property type="entry name" value="CCR4-NOT TRANSCRIPTIONAL COMPLEX SUBUNIT CAF120-RELATED"/>
    <property type="match status" value="1"/>
</dbReference>
<organism evidence="2">
    <name type="scientific">Solanum lycopersicum</name>
    <name type="common">Tomato</name>
    <name type="synonym">Lycopersicon esculentum</name>
    <dbReference type="NCBI Taxonomy" id="4081"/>
    <lineage>
        <taxon>Eukaryota</taxon>
        <taxon>Viridiplantae</taxon>
        <taxon>Streptophyta</taxon>
        <taxon>Embryophyta</taxon>
        <taxon>Tracheophyta</taxon>
        <taxon>Spermatophyta</taxon>
        <taxon>Magnoliopsida</taxon>
        <taxon>eudicotyledons</taxon>
        <taxon>Gunneridae</taxon>
        <taxon>Pentapetalae</taxon>
        <taxon>asterids</taxon>
        <taxon>lamiids</taxon>
        <taxon>Solanales</taxon>
        <taxon>Solanaceae</taxon>
        <taxon>Solanoideae</taxon>
        <taxon>Solaneae</taxon>
        <taxon>Solanum</taxon>
        <taxon>Solanum subgen. Lycopersicon</taxon>
    </lineage>
</organism>
<reference evidence="2" key="2">
    <citation type="submission" date="2019-01" db="UniProtKB">
        <authorList>
            <consortium name="EnsemblPlants"/>
        </authorList>
    </citation>
    <scope>IDENTIFICATION</scope>
    <source>
        <strain evidence="2">cv. Heinz 1706</strain>
    </source>
</reference>
<dbReference type="EnsemblPlants" id="Solyc06g036190.1.1">
    <property type="protein sequence ID" value="Solyc06g036190.1.1.1"/>
    <property type="gene ID" value="Solyc06g036190.1"/>
</dbReference>